<sequence length="264" mass="30688">MSFLSSIGSRTRAVRSVYHSSGRKGRYSRGTKELLLPEKYEDERSLCRSSSYMSDASQFDSGSYGTLFSQIQEVSTDSEGPLEFVARVVRVLWSSLVATVILVLLMVFTLTMIGVGSAYKKDCPKEPKLPIYLLVGGCFGIVKILMMIWNKNRKKNYERFDDEPEDDMDDDAVMLRSTKFTGFILNMFLLTWFILGNVWFYQIWTPNYDQPLHEPKNWCHEMLYTYCFYQILICYSLIGCYVFFIVACLVYYWCSCPRQQPDKS</sequence>
<evidence type="ECO:0000313" key="2">
    <source>
        <dbReference type="EMBL" id="OWF41293.1"/>
    </source>
</evidence>
<evidence type="ECO:0008006" key="4">
    <source>
        <dbReference type="Google" id="ProtNLM"/>
    </source>
</evidence>
<feature type="transmembrane region" description="Helical" evidence="1">
    <location>
        <begin position="223"/>
        <end position="254"/>
    </location>
</feature>
<accession>A0A210PXT7</accession>
<dbReference type="AlphaFoldDB" id="A0A210PXT7"/>
<dbReference type="PANTHER" id="PTHR33444">
    <property type="entry name" value="SI:DKEY-19B23.12-RELATED"/>
    <property type="match status" value="1"/>
</dbReference>
<reference evidence="2 3" key="1">
    <citation type="journal article" date="2017" name="Nat. Ecol. Evol.">
        <title>Scallop genome provides insights into evolution of bilaterian karyotype and development.</title>
        <authorList>
            <person name="Wang S."/>
            <person name="Zhang J."/>
            <person name="Jiao W."/>
            <person name="Li J."/>
            <person name="Xun X."/>
            <person name="Sun Y."/>
            <person name="Guo X."/>
            <person name="Huan P."/>
            <person name="Dong B."/>
            <person name="Zhang L."/>
            <person name="Hu X."/>
            <person name="Sun X."/>
            <person name="Wang J."/>
            <person name="Zhao C."/>
            <person name="Wang Y."/>
            <person name="Wang D."/>
            <person name="Huang X."/>
            <person name="Wang R."/>
            <person name="Lv J."/>
            <person name="Li Y."/>
            <person name="Zhang Z."/>
            <person name="Liu B."/>
            <person name="Lu W."/>
            <person name="Hui Y."/>
            <person name="Liang J."/>
            <person name="Zhou Z."/>
            <person name="Hou R."/>
            <person name="Li X."/>
            <person name="Liu Y."/>
            <person name="Li H."/>
            <person name="Ning X."/>
            <person name="Lin Y."/>
            <person name="Zhao L."/>
            <person name="Xing Q."/>
            <person name="Dou J."/>
            <person name="Li Y."/>
            <person name="Mao J."/>
            <person name="Guo H."/>
            <person name="Dou H."/>
            <person name="Li T."/>
            <person name="Mu C."/>
            <person name="Jiang W."/>
            <person name="Fu Q."/>
            <person name="Fu X."/>
            <person name="Miao Y."/>
            <person name="Liu J."/>
            <person name="Yu Q."/>
            <person name="Li R."/>
            <person name="Liao H."/>
            <person name="Li X."/>
            <person name="Kong Y."/>
            <person name="Jiang Z."/>
            <person name="Chourrout D."/>
            <person name="Li R."/>
            <person name="Bao Z."/>
        </authorList>
    </citation>
    <scope>NUCLEOTIDE SEQUENCE [LARGE SCALE GENOMIC DNA]</scope>
    <source>
        <strain evidence="2 3">PY_sf001</strain>
    </source>
</reference>
<organism evidence="2 3">
    <name type="scientific">Mizuhopecten yessoensis</name>
    <name type="common">Japanese scallop</name>
    <name type="synonym">Patinopecten yessoensis</name>
    <dbReference type="NCBI Taxonomy" id="6573"/>
    <lineage>
        <taxon>Eukaryota</taxon>
        <taxon>Metazoa</taxon>
        <taxon>Spiralia</taxon>
        <taxon>Lophotrochozoa</taxon>
        <taxon>Mollusca</taxon>
        <taxon>Bivalvia</taxon>
        <taxon>Autobranchia</taxon>
        <taxon>Pteriomorphia</taxon>
        <taxon>Pectinida</taxon>
        <taxon>Pectinoidea</taxon>
        <taxon>Pectinidae</taxon>
        <taxon>Mizuhopecten</taxon>
    </lineage>
</organism>
<keyword evidence="1" id="KW-1133">Transmembrane helix</keyword>
<dbReference type="OrthoDB" id="6151882at2759"/>
<feature type="transmembrane region" description="Helical" evidence="1">
    <location>
        <begin position="183"/>
        <end position="203"/>
    </location>
</feature>
<gene>
    <name evidence="2" type="ORF">KP79_PYT13130</name>
</gene>
<feature type="transmembrane region" description="Helical" evidence="1">
    <location>
        <begin position="96"/>
        <end position="119"/>
    </location>
</feature>
<proteinExistence type="predicted"/>
<name>A0A210PXT7_MIZYE</name>
<dbReference type="PANTHER" id="PTHR33444:SF7">
    <property type="entry name" value="TRANSMEMBRANE PROTEIN 272"/>
    <property type="match status" value="1"/>
</dbReference>
<comment type="caution">
    <text evidence="2">The sequence shown here is derived from an EMBL/GenBank/DDBJ whole genome shotgun (WGS) entry which is preliminary data.</text>
</comment>
<keyword evidence="1" id="KW-0472">Membrane</keyword>
<keyword evidence="3" id="KW-1185">Reference proteome</keyword>
<protein>
    <recommendedName>
        <fullName evidence="4">Transmembrane protein 272</fullName>
    </recommendedName>
</protein>
<dbReference type="EMBL" id="NEDP02005411">
    <property type="protein sequence ID" value="OWF41293.1"/>
    <property type="molecule type" value="Genomic_DNA"/>
</dbReference>
<evidence type="ECO:0000313" key="3">
    <source>
        <dbReference type="Proteomes" id="UP000242188"/>
    </source>
</evidence>
<evidence type="ECO:0000256" key="1">
    <source>
        <dbReference type="SAM" id="Phobius"/>
    </source>
</evidence>
<dbReference type="InterPro" id="IPR040350">
    <property type="entry name" value="TMEM272"/>
</dbReference>
<dbReference type="Proteomes" id="UP000242188">
    <property type="component" value="Unassembled WGS sequence"/>
</dbReference>
<feature type="transmembrane region" description="Helical" evidence="1">
    <location>
        <begin position="131"/>
        <end position="149"/>
    </location>
</feature>
<keyword evidence="1" id="KW-0812">Transmembrane</keyword>